<organism evidence="8 9">
    <name type="scientific">Flexistipes sinusarabici</name>
    <dbReference type="NCBI Taxonomy" id="2352"/>
    <lineage>
        <taxon>Bacteria</taxon>
        <taxon>Pseudomonadati</taxon>
        <taxon>Deferribacterota</taxon>
        <taxon>Deferribacteres</taxon>
        <taxon>Deferribacterales</taxon>
        <taxon>Flexistipitaceae</taxon>
        <taxon>Flexistipes</taxon>
    </lineage>
</organism>
<evidence type="ECO:0000256" key="1">
    <source>
        <dbReference type="ARBA" id="ARBA00022448"/>
    </source>
</evidence>
<dbReference type="Proteomes" id="UP000323337">
    <property type="component" value="Unassembled WGS sequence"/>
</dbReference>
<gene>
    <name evidence="6" type="primary">rnfG</name>
    <name evidence="8" type="ORF">FXF49_11065</name>
</gene>
<dbReference type="GO" id="GO:0005886">
    <property type="term" value="C:plasma membrane"/>
    <property type="evidence" value="ECO:0007669"/>
    <property type="project" value="UniProtKB-SubCell"/>
</dbReference>
<reference evidence="8 9" key="1">
    <citation type="submission" date="2019-08" db="EMBL/GenBank/DDBJ databases">
        <title>Genomic characterization of a novel candidate phylum (ARYD3) from a high temperature, high salinity tertiary oil reservoir in north central Oklahoma, USA.</title>
        <authorList>
            <person name="Youssef N.H."/>
            <person name="Yadav A."/>
            <person name="Elshahed M.S."/>
        </authorList>
    </citation>
    <scope>NUCLEOTIDE SEQUENCE [LARGE SCALE GENOMIC DNA]</scope>
    <source>
        <strain evidence="8">ARYD1</strain>
    </source>
</reference>
<dbReference type="NCBIfam" id="TIGR01947">
    <property type="entry name" value="rnfG"/>
    <property type="match status" value="1"/>
</dbReference>
<keyword evidence="6" id="KW-1003">Cell membrane</keyword>
<evidence type="ECO:0000259" key="7">
    <source>
        <dbReference type="SMART" id="SM00900"/>
    </source>
</evidence>
<dbReference type="EC" id="7.-.-.-" evidence="6"/>
<dbReference type="GO" id="GO:0009055">
    <property type="term" value="F:electron transfer activity"/>
    <property type="evidence" value="ECO:0007669"/>
    <property type="project" value="InterPro"/>
</dbReference>
<evidence type="ECO:0000313" key="8">
    <source>
        <dbReference type="EMBL" id="TYB32526.1"/>
    </source>
</evidence>
<dbReference type="GO" id="GO:0022900">
    <property type="term" value="P:electron transport chain"/>
    <property type="evidence" value="ECO:0007669"/>
    <property type="project" value="UniProtKB-UniRule"/>
</dbReference>
<name>A0A5D0MHS2_FLESI</name>
<evidence type="ECO:0000256" key="2">
    <source>
        <dbReference type="ARBA" id="ARBA00022553"/>
    </source>
</evidence>
<keyword evidence="3 6" id="KW-0285">Flavoprotein</keyword>
<keyword evidence="4 6" id="KW-0288">FMN</keyword>
<dbReference type="InterPro" id="IPR007329">
    <property type="entry name" value="FMN-bd"/>
</dbReference>
<dbReference type="GO" id="GO:0010181">
    <property type="term" value="F:FMN binding"/>
    <property type="evidence" value="ECO:0007669"/>
    <property type="project" value="InterPro"/>
</dbReference>
<proteinExistence type="inferred from homology"/>
<evidence type="ECO:0000256" key="5">
    <source>
        <dbReference type="ARBA" id="ARBA00022982"/>
    </source>
</evidence>
<keyword evidence="1 6" id="KW-0813">Transport</keyword>
<keyword evidence="6" id="KW-0472">Membrane</keyword>
<comment type="function">
    <text evidence="6">Part of a membrane-bound complex that couples electron transfer with translocation of ions across the membrane.</text>
</comment>
<keyword evidence="6" id="KW-1133">Transmembrane helix</keyword>
<comment type="subunit">
    <text evidence="6">The complex is composed of six subunits: RnfA, RnfB, RnfC, RnfD, RnfE and RnfG.</text>
</comment>
<dbReference type="RefSeq" id="WP_303701962.1">
    <property type="nucleotide sequence ID" value="NZ_VSIV01000331.1"/>
</dbReference>
<comment type="cofactor">
    <cofactor evidence="6">
        <name>FMN</name>
        <dbReference type="ChEBI" id="CHEBI:58210"/>
    </cofactor>
</comment>
<keyword evidence="2 6" id="KW-0597">Phosphoprotein</keyword>
<feature type="modified residue" description="FMN phosphoryl threonine" evidence="6">
    <location>
        <position position="159"/>
    </location>
</feature>
<protein>
    <recommendedName>
        <fullName evidence="6">Ion-translocating oxidoreductase complex subunit G</fullName>
        <ecNumber evidence="6">7.-.-.-</ecNumber>
    </recommendedName>
    <alternativeName>
        <fullName evidence="6">Rnf electron transport complex subunit G</fullName>
    </alternativeName>
</protein>
<dbReference type="PANTHER" id="PTHR36118:SF1">
    <property type="entry name" value="ION-TRANSLOCATING OXIDOREDUCTASE COMPLEX SUBUNIT G"/>
    <property type="match status" value="1"/>
</dbReference>
<dbReference type="Pfam" id="PF04205">
    <property type="entry name" value="FMN_bind"/>
    <property type="match status" value="1"/>
</dbReference>
<dbReference type="PIRSF" id="PIRSF006091">
    <property type="entry name" value="E_trnsport_RnfG"/>
    <property type="match status" value="1"/>
</dbReference>
<comment type="caution">
    <text evidence="8">The sequence shown here is derived from an EMBL/GenBank/DDBJ whole genome shotgun (WGS) entry which is preliminary data.</text>
</comment>
<keyword evidence="6" id="KW-0812">Transmembrane</keyword>
<evidence type="ECO:0000256" key="3">
    <source>
        <dbReference type="ARBA" id="ARBA00022630"/>
    </source>
</evidence>
<dbReference type="HAMAP" id="MF_00479">
    <property type="entry name" value="RsxG_RnfG"/>
    <property type="match status" value="1"/>
</dbReference>
<dbReference type="InterPro" id="IPR010209">
    <property type="entry name" value="Ion_transpt_RnfG/RsxG"/>
</dbReference>
<dbReference type="EMBL" id="VSIV01000331">
    <property type="protein sequence ID" value="TYB32526.1"/>
    <property type="molecule type" value="Genomic_DNA"/>
</dbReference>
<evidence type="ECO:0000256" key="6">
    <source>
        <dbReference type="HAMAP-Rule" id="MF_00479"/>
    </source>
</evidence>
<sequence>MKDSNFKMVLILCAVAAVAAFILSLVNMVTKEKIAEAYRQEFLRGLTAVLPEYDNEPDKTILEVKGKKVYVAKNDNKTVAYAIKSTSPKGYGGDVVVLVGVKPDGRINGIEILRHAETPGLGNNITKESWQKSFDNLTVKDDIAVKKDGGIIDQFSGATISPRAVCEAVDKGLKFITENVLERKN</sequence>
<comment type="subcellular location">
    <subcellularLocation>
        <location evidence="6">Cell membrane</location>
        <topology evidence="6">Single-pass membrane protein</topology>
    </subcellularLocation>
</comment>
<evidence type="ECO:0000313" key="9">
    <source>
        <dbReference type="Proteomes" id="UP000323337"/>
    </source>
</evidence>
<dbReference type="SMART" id="SM00900">
    <property type="entry name" value="FMN_bind"/>
    <property type="match status" value="1"/>
</dbReference>
<dbReference type="AlphaFoldDB" id="A0A5D0MHS2"/>
<accession>A0A5D0MHS2</accession>
<keyword evidence="5 6" id="KW-0249">Electron transport</keyword>
<evidence type="ECO:0000256" key="4">
    <source>
        <dbReference type="ARBA" id="ARBA00022643"/>
    </source>
</evidence>
<dbReference type="PANTHER" id="PTHR36118">
    <property type="entry name" value="ION-TRANSLOCATING OXIDOREDUCTASE COMPLEX SUBUNIT G"/>
    <property type="match status" value="1"/>
</dbReference>
<comment type="similarity">
    <text evidence="6">Belongs to the RnfG family.</text>
</comment>
<feature type="domain" description="FMN-binding" evidence="7">
    <location>
        <begin position="90"/>
        <end position="176"/>
    </location>
</feature>
<keyword evidence="6" id="KW-1278">Translocase</keyword>